<dbReference type="InterPro" id="IPR004879">
    <property type="entry name" value="Ssp411-like_TRX"/>
</dbReference>
<dbReference type="RefSeq" id="WP_143914197.1">
    <property type="nucleotide sequence ID" value="NZ_VLNT01000013.1"/>
</dbReference>
<reference evidence="2 3" key="1">
    <citation type="submission" date="2019-07" db="EMBL/GenBank/DDBJ databases">
        <authorList>
            <person name="Zhao L.H."/>
        </authorList>
    </citation>
    <scope>NUCLEOTIDE SEQUENCE [LARGE SCALE GENOMIC DNA]</scope>
    <source>
        <strain evidence="2 3">Co35</strain>
    </source>
</reference>
<evidence type="ECO:0000313" key="3">
    <source>
        <dbReference type="Proteomes" id="UP000316988"/>
    </source>
</evidence>
<name>A0A554RX02_9ACTN</name>
<protein>
    <submittedName>
        <fullName evidence="2">Thioredoxin domain-containing protein</fullName>
    </submittedName>
</protein>
<dbReference type="OrthoDB" id="9762614at2"/>
<proteinExistence type="predicted"/>
<dbReference type="PANTHER" id="PTHR42899">
    <property type="entry name" value="SPERMATOGENESIS-ASSOCIATED PROTEIN 20"/>
    <property type="match status" value="1"/>
</dbReference>
<organism evidence="2 3">
    <name type="scientific">Aeromicrobium piscarium</name>
    <dbReference type="NCBI Taxonomy" id="2590901"/>
    <lineage>
        <taxon>Bacteria</taxon>
        <taxon>Bacillati</taxon>
        <taxon>Actinomycetota</taxon>
        <taxon>Actinomycetes</taxon>
        <taxon>Propionibacteriales</taxon>
        <taxon>Nocardioidaceae</taxon>
        <taxon>Aeromicrobium</taxon>
    </lineage>
</organism>
<dbReference type="SUPFAM" id="SSF52833">
    <property type="entry name" value="Thioredoxin-like"/>
    <property type="match status" value="1"/>
</dbReference>
<dbReference type="SUPFAM" id="SSF48208">
    <property type="entry name" value="Six-hairpin glycosidases"/>
    <property type="match status" value="1"/>
</dbReference>
<evidence type="ECO:0000313" key="2">
    <source>
        <dbReference type="EMBL" id="TSD58631.1"/>
    </source>
</evidence>
<accession>A0A554RX02</accession>
<sequence>MNRLASATSPYLQQHADNPVDWWEWGPEALEVARTLDRPILLSVGYAACHWCHVMAHESFEDPATVAFMNEHFVNIKVDREERPDVDAIYMRATQAMTGQGGWPMTCVMTPDGVPFFAGTYFPPEPRGGHPAFTQVLQALADAWRERRDEIDQAGEQVREYLADTGIAPGGNLTPEHLNAAATTLGKDFDEEAAGFGAAPKFPPSMVLEFLLRHAERTGDDTALTMVDRTCEAMARGGMYDQLGGGFARYSVDRYWRVPHFEKMLYDNALLLRLYTHWWRQTGSELGERIARESARFLLDELRTAEGGFASALDADSDGHEGTYYVWNPNQLMRTLGAVDGAWALGLLGVTAAGTFERGFSTLQLPADPDDPERWGRARRALLDVRAERTRPARDDKVVASWNALTITALAEAGVLFGEPGFTDAAVRAATLLWDVHIADGRLVRTSRDGVASRNAGVLDDYALVAEAFVSVLGVTGDAVWLERAVVLGDRILEHFADPEGGWFDTADDAEQLLVRPKDISDNVTPSGTSAVAHAMLALAAVTGEDRYRDAAELSVDAAGPLARQVPRYAGWTLAAAEALLAGPAEIAVVGEDDALHRAALGLPSPGAVVVRGEEGLSVPLFEAKTRVDGATAVYICRDHVCQRPVTSLQEL</sequence>
<dbReference type="PANTHER" id="PTHR42899:SF1">
    <property type="entry name" value="SPERMATOGENESIS-ASSOCIATED PROTEIN 20"/>
    <property type="match status" value="1"/>
</dbReference>
<dbReference type="GO" id="GO:0005975">
    <property type="term" value="P:carbohydrate metabolic process"/>
    <property type="evidence" value="ECO:0007669"/>
    <property type="project" value="InterPro"/>
</dbReference>
<dbReference type="InterPro" id="IPR008928">
    <property type="entry name" value="6-hairpin_glycosidase_sf"/>
</dbReference>
<gene>
    <name evidence="2" type="ORF">FNM00_14155</name>
</gene>
<evidence type="ECO:0000259" key="1">
    <source>
        <dbReference type="Pfam" id="PF03190"/>
    </source>
</evidence>
<feature type="domain" description="Spermatogenesis-associated protein 20-like TRX" evidence="1">
    <location>
        <begin position="1"/>
        <end position="162"/>
    </location>
</feature>
<dbReference type="EMBL" id="VLNT01000013">
    <property type="protein sequence ID" value="TSD58631.1"/>
    <property type="molecule type" value="Genomic_DNA"/>
</dbReference>
<dbReference type="Gene3D" id="3.40.30.10">
    <property type="entry name" value="Glutaredoxin"/>
    <property type="match status" value="1"/>
</dbReference>
<dbReference type="InterPro" id="IPR024705">
    <property type="entry name" value="Ssp411"/>
</dbReference>
<dbReference type="Proteomes" id="UP000316988">
    <property type="component" value="Unassembled WGS sequence"/>
</dbReference>
<dbReference type="CDD" id="cd02955">
    <property type="entry name" value="SSP411"/>
    <property type="match status" value="1"/>
</dbReference>
<comment type="caution">
    <text evidence="2">The sequence shown here is derived from an EMBL/GenBank/DDBJ whole genome shotgun (WGS) entry which is preliminary data.</text>
</comment>
<dbReference type="Pfam" id="PF03190">
    <property type="entry name" value="Thioredox_DsbH"/>
    <property type="match status" value="1"/>
</dbReference>
<dbReference type="InterPro" id="IPR036249">
    <property type="entry name" value="Thioredoxin-like_sf"/>
</dbReference>
<dbReference type="Gene3D" id="1.50.10.10">
    <property type="match status" value="1"/>
</dbReference>
<dbReference type="InterPro" id="IPR012341">
    <property type="entry name" value="6hp_glycosidase-like_sf"/>
</dbReference>
<keyword evidence="3" id="KW-1185">Reference proteome</keyword>
<dbReference type="AlphaFoldDB" id="A0A554RX02"/>
<dbReference type="PIRSF" id="PIRSF006402">
    <property type="entry name" value="UCP006402_thioredoxin"/>
    <property type="match status" value="1"/>
</dbReference>